<evidence type="ECO:0000259" key="1">
    <source>
        <dbReference type="Pfam" id="PF07999"/>
    </source>
</evidence>
<dbReference type="InterPro" id="IPR046836">
    <property type="entry name" value="RHS_C"/>
</dbReference>
<feature type="domain" description="Retrotransposon hot spot protein,C-terminal" evidence="1">
    <location>
        <begin position="77"/>
        <end position="192"/>
    </location>
</feature>
<accession>A0A422MQJ7</accession>
<name>A0A422MQJ7_9TRYP</name>
<dbReference type="AlphaFoldDB" id="A0A422MQJ7"/>
<dbReference type="Pfam" id="PF07999">
    <property type="entry name" value="RHSP"/>
    <property type="match status" value="1"/>
</dbReference>
<evidence type="ECO:0000313" key="3">
    <source>
        <dbReference type="Proteomes" id="UP000284403"/>
    </source>
</evidence>
<comment type="caution">
    <text evidence="2">The sequence shown here is derived from an EMBL/GenBank/DDBJ whole genome shotgun (WGS) entry which is preliminary data.</text>
</comment>
<dbReference type="Proteomes" id="UP000284403">
    <property type="component" value="Unassembled WGS sequence"/>
</dbReference>
<keyword evidence="3" id="KW-1185">Reference proteome</keyword>
<dbReference type="RefSeq" id="XP_029223069.1">
    <property type="nucleotide sequence ID" value="XM_029376799.1"/>
</dbReference>
<gene>
    <name evidence="2" type="ORF">Tco025E_10006</name>
</gene>
<reference evidence="2 3" key="1">
    <citation type="journal article" date="2018" name="BMC Genomics">
        <title>Genomic comparison of Trypanosoma conorhini and Trypanosoma rangeli to Trypanosoma cruzi strains of high and low virulence.</title>
        <authorList>
            <person name="Bradwell K.R."/>
            <person name="Koparde V.N."/>
            <person name="Matveyev A.V."/>
            <person name="Serrano M.G."/>
            <person name="Alves J.M."/>
            <person name="Parikh H."/>
            <person name="Huang B."/>
            <person name="Lee V."/>
            <person name="Espinosa-Alvarez O."/>
            <person name="Ortiz P.A."/>
            <person name="Costa-Martins A.G."/>
            <person name="Teixeira M.M."/>
            <person name="Buck G.A."/>
        </authorList>
    </citation>
    <scope>NUCLEOTIDE SEQUENCE [LARGE SCALE GENOMIC DNA]</scope>
    <source>
        <strain evidence="2 3">025E</strain>
    </source>
</reference>
<dbReference type="GeneID" id="40323617"/>
<proteinExistence type="predicted"/>
<evidence type="ECO:0000313" key="2">
    <source>
        <dbReference type="EMBL" id="RNE95474.1"/>
    </source>
</evidence>
<protein>
    <submittedName>
        <fullName evidence="2">Putative retrotransposon hot spot (RHS) protein</fullName>
    </submittedName>
</protein>
<organism evidence="2 3">
    <name type="scientific">Trypanosoma conorhini</name>
    <dbReference type="NCBI Taxonomy" id="83891"/>
    <lineage>
        <taxon>Eukaryota</taxon>
        <taxon>Discoba</taxon>
        <taxon>Euglenozoa</taxon>
        <taxon>Kinetoplastea</taxon>
        <taxon>Metakinetoplastina</taxon>
        <taxon>Trypanosomatida</taxon>
        <taxon>Trypanosomatidae</taxon>
        <taxon>Trypanosoma</taxon>
    </lineage>
</organism>
<sequence>MAASAAVFLRLPPLLRGGAGVADGLGRPGRVVWHARRSKLRACAAWLDRDVRDREVGGGRRLPPLPAAAPRRRATPAVAYFVGGQCFLFDKATKTMSRLPRLGSSAESFLQVATRTRGYIICDVMWGKRQALSVQLPPAGRSMPAVPPPEETRYREWEDETGARRVIMDCPDERDVWAMRAWPMRERPAEEQVKYWEGV</sequence>
<dbReference type="EMBL" id="MKKU01001428">
    <property type="protein sequence ID" value="RNE95474.1"/>
    <property type="molecule type" value="Genomic_DNA"/>
</dbReference>